<protein>
    <submittedName>
        <fullName evidence="1">Uncharacterized protein</fullName>
    </submittedName>
</protein>
<evidence type="ECO:0000313" key="1">
    <source>
        <dbReference type="EMBL" id="RYO69466.1"/>
    </source>
</evidence>
<proteinExistence type="predicted"/>
<dbReference type="EMBL" id="PEJP01000013">
    <property type="protein sequence ID" value="RYO69466.1"/>
    <property type="molecule type" value="Genomic_DNA"/>
</dbReference>
<keyword evidence="2" id="KW-1185">Reference proteome</keyword>
<organism evidence="1 2">
    <name type="scientific">Alternaria arborescens</name>
    <dbReference type="NCBI Taxonomy" id="156630"/>
    <lineage>
        <taxon>Eukaryota</taxon>
        <taxon>Fungi</taxon>
        <taxon>Dikarya</taxon>
        <taxon>Ascomycota</taxon>
        <taxon>Pezizomycotina</taxon>
        <taxon>Dothideomycetes</taxon>
        <taxon>Pleosporomycetidae</taxon>
        <taxon>Pleosporales</taxon>
        <taxon>Pleosporineae</taxon>
        <taxon>Pleosporaceae</taxon>
        <taxon>Alternaria</taxon>
        <taxon>Alternaria sect. Alternaria</taxon>
    </lineage>
</organism>
<evidence type="ECO:0000313" key="2">
    <source>
        <dbReference type="Proteomes" id="UP000293823"/>
    </source>
</evidence>
<reference evidence="2" key="1">
    <citation type="journal article" date="2019" name="bioRxiv">
        <title>Genomics, evolutionary history and diagnostics of the Alternaria alternata species group including apple and Asian pear pathotypes.</title>
        <authorList>
            <person name="Armitage A.D."/>
            <person name="Cockerton H.M."/>
            <person name="Sreenivasaprasad S."/>
            <person name="Woodhall J.W."/>
            <person name="Lane C.R."/>
            <person name="Harrison R.J."/>
            <person name="Clarkson J.P."/>
        </authorList>
    </citation>
    <scope>NUCLEOTIDE SEQUENCE [LARGE SCALE GENOMIC DNA]</scope>
    <source>
        <strain evidence="2">RGR 97.0016</strain>
    </source>
</reference>
<sequence>MRPKLFPHLVALEGAGLAAEKGPLVGPQQASLDAADCTGAMRELRHADTVWCDT</sequence>
<dbReference type="Proteomes" id="UP000293823">
    <property type="component" value="Unassembled WGS sequence"/>
</dbReference>
<accession>A0A4Q4SHL2</accession>
<dbReference type="AlphaFoldDB" id="A0A4Q4SHL2"/>
<name>A0A4Q4SHL2_9PLEO</name>
<gene>
    <name evidence="1" type="ORF">AA0113_g4015</name>
</gene>
<comment type="caution">
    <text evidence="1">The sequence shown here is derived from an EMBL/GenBank/DDBJ whole genome shotgun (WGS) entry which is preliminary data.</text>
</comment>